<dbReference type="Proteomes" id="UP000230069">
    <property type="component" value="Unassembled WGS sequence"/>
</dbReference>
<name>A0A2G5EHW9_AQUCA</name>
<evidence type="ECO:0000313" key="3">
    <source>
        <dbReference type="Proteomes" id="UP000230069"/>
    </source>
</evidence>
<protein>
    <submittedName>
        <fullName evidence="2">Uncharacterized protein</fullName>
    </submittedName>
</protein>
<sequence>MDTLIKKLDNIMVINVRLFAWFVLLLFIPICWKDYHRKLLKLQPLVTTAPIPYVEFIIFKFLFYFFDLEP</sequence>
<keyword evidence="3" id="KW-1185">Reference proteome</keyword>
<proteinExistence type="predicted"/>
<keyword evidence="1" id="KW-1133">Transmembrane helix</keyword>
<feature type="transmembrane region" description="Helical" evidence="1">
    <location>
        <begin position="12"/>
        <end position="32"/>
    </location>
</feature>
<keyword evidence="1" id="KW-0472">Membrane</keyword>
<dbReference type="AlphaFoldDB" id="A0A2G5EHW9"/>
<evidence type="ECO:0000313" key="2">
    <source>
        <dbReference type="EMBL" id="PIA55167.1"/>
    </source>
</evidence>
<accession>A0A2G5EHW9</accession>
<keyword evidence="1" id="KW-0812">Transmembrane</keyword>
<feature type="transmembrane region" description="Helical" evidence="1">
    <location>
        <begin position="44"/>
        <end position="66"/>
    </location>
</feature>
<dbReference type="EMBL" id="KZ305025">
    <property type="protein sequence ID" value="PIA55167.1"/>
    <property type="molecule type" value="Genomic_DNA"/>
</dbReference>
<evidence type="ECO:0000256" key="1">
    <source>
        <dbReference type="SAM" id="Phobius"/>
    </source>
</evidence>
<dbReference type="InParanoid" id="A0A2G5EHW9"/>
<organism evidence="2 3">
    <name type="scientific">Aquilegia coerulea</name>
    <name type="common">Rocky mountain columbine</name>
    <dbReference type="NCBI Taxonomy" id="218851"/>
    <lineage>
        <taxon>Eukaryota</taxon>
        <taxon>Viridiplantae</taxon>
        <taxon>Streptophyta</taxon>
        <taxon>Embryophyta</taxon>
        <taxon>Tracheophyta</taxon>
        <taxon>Spermatophyta</taxon>
        <taxon>Magnoliopsida</taxon>
        <taxon>Ranunculales</taxon>
        <taxon>Ranunculaceae</taxon>
        <taxon>Thalictroideae</taxon>
        <taxon>Aquilegia</taxon>
    </lineage>
</organism>
<gene>
    <name evidence="2" type="ORF">AQUCO_00800122v1</name>
</gene>
<reference evidence="2 3" key="1">
    <citation type="submission" date="2017-09" db="EMBL/GenBank/DDBJ databases">
        <title>WGS assembly of Aquilegia coerulea Goldsmith.</title>
        <authorList>
            <person name="Hodges S."/>
            <person name="Kramer E."/>
            <person name="Nordborg M."/>
            <person name="Tomkins J."/>
            <person name="Borevitz J."/>
            <person name="Derieg N."/>
            <person name="Yan J."/>
            <person name="Mihaltcheva S."/>
            <person name="Hayes R.D."/>
            <person name="Rokhsar D."/>
        </authorList>
    </citation>
    <scope>NUCLEOTIDE SEQUENCE [LARGE SCALE GENOMIC DNA]</scope>
    <source>
        <strain evidence="3">cv. Goldsmith</strain>
    </source>
</reference>